<dbReference type="PANTHER" id="PTHR37953:SF1">
    <property type="entry name" value="UPF0127 PROTEIN MJ1496"/>
    <property type="match status" value="1"/>
</dbReference>
<sequence length="140" mass="15701">MSSSQSKAVITLAMVVVGAILARFVVRKNYLQVGNTQVAVEVRDTEEGRDQGLSNREKLAEDEGMLFVVDQPGIYGFWMKGMKFPLDFVWIKDNAVAEITEDVEVGRMDIRPKEAVDKVLEVNSGWVKQNNVRVGDKIKL</sequence>
<organism evidence="2 3">
    <name type="scientific">Candidatus Beckwithbacteria bacterium CG2_30_44_31</name>
    <dbReference type="NCBI Taxonomy" id="1805035"/>
    <lineage>
        <taxon>Bacteria</taxon>
        <taxon>Candidatus Beckwithiibacteriota</taxon>
    </lineage>
</organism>
<dbReference type="AlphaFoldDB" id="A0A1J5B096"/>
<dbReference type="PANTHER" id="PTHR37953">
    <property type="entry name" value="UPF0127 PROTEIN MJ1496"/>
    <property type="match status" value="1"/>
</dbReference>
<dbReference type="Gene3D" id="2.60.120.1140">
    <property type="entry name" value="Protein of unknown function DUF192"/>
    <property type="match status" value="1"/>
</dbReference>
<dbReference type="InterPro" id="IPR038695">
    <property type="entry name" value="Saro_0823-like_sf"/>
</dbReference>
<reference evidence="2 3" key="1">
    <citation type="journal article" date="2016" name="Environ. Microbiol.">
        <title>Genomic resolution of a cold subsurface aquifer community provides metabolic insights for novel microbes adapted to high CO concentrations.</title>
        <authorList>
            <person name="Probst A.J."/>
            <person name="Castelle C.J."/>
            <person name="Singh A."/>
            <person name="Brown C.T."/>
            <person name="Anantharaman K."/>
            <person name="Sharon I."/>
            <person name="Hug L.A."/>
            <person name="Burstein D."/>
            <person name="Emerson J.B."/>
            <person name="Thomas B.C."/>
            <person name="Banfield J.F."/>
        </authorList>
    </citation>
    <scope>NUCLEOTIDE SEQUENCE [LARGE SCALE GENOMIC DNA]</scope>
    <source>
        <strain evidence="2">CG2_30_44_31</strain>
    </source>
</reference>
<proteinExistence type="predicted"/>
<evidence type="ECO:0008006" key="4">
    <source>
        <dbReference type="Google" id="ProtNLM"/>
    </source>
</evidence>
<evidence type="ECO:0000313" key="3">
    <source>
        <dbReference type="Proteomes" id="UP000183605"/>
    </source>
</evidence>
<keyword evidence="1" id="KW-1133">Transmembrane helix</keyword>
<comment type="caution">
    <text evidence="2">The sequence shown here is derived from an EMBL/GenBank/DDBJ whole genome shotgun (WGS) entry which is preliminary data.</text>
</comment>
<feature type="transmembrane region" description="Helical" evidence="1">
    <location>
        <begin position="6"/>
        <end position="26"/>
    </location>
</feature>
<accession>A0A1J5B096</accession>
<dbReference type="Pfam" id="PF02643">
    <property type="entry name" value="DUF192"/>
    <property type="match status" value="1"/>
</dbReference>
<dbReference type="InterPro" id="IPR003795">
    <property type="entry name" value="DUF192"/>
</dbReference>
<dbReference type="EMBL" id="MNXQ01000011">
    <property type="protein sequence ID" value="OIP04188.1"/>
    <property type="molecule type" value="Genomic_DNA"/>
</dbReference>
<keyword evidence="1" id="KW-0812">Transmembrane</keyword>
<gene>
    <name evidence="2" type="ORF">AUK18_00460</name>
</gene>
<evidence type="ECO:0000256" key="1">
    <source>
        <dbReference type="SAM" id="Phobius"/>
    </source>
</evidence>
<name>A0A1J5B096_9BACT</name>
<dbReference type="Proteomes" id="UP000183605">
    <property type="component" value="Unassembled WGS sequence"/>
</dbReference>
<protein>
    <recommendedName>
        <fullName evidence="4">DUF192 domain-containing protein</fullName>
    </recommendedName>
</protein>
<evidence type="ECO:0000313" key="2">
    <source>
        <dbReference type="EMBL" id="OIP04188.1"/>
    </source>
</evidence>
<keyword evidence="1" id="KW-0472">Membrane</keyword>